<evidence type="ECO:0000313" key="1">
    <source>
        <dbReference type="EMBL" id="TMW66546.1"/>
    </source>
</evidence>
<dbReference type="EMBL" id="SPLM01000036">
    <property type="protein sequence ID" value="TMW66546.1"/>
    <property type="molecule type" value="Genomic_DNA"/>
</dbReference>
<proteinExistence type="predicted"/>
<name>A0A8K1CMV0_PYTOL</name>
<protein>
    <submittedName>
        <fullName evidence="1">Uncharacterized protein</fullName>
    </submittedName>
</protein>
<comment type="caution">
    <text evidence="1">The sequence shown here is derived from an EMBL/GenBank/DDBJ whole genome shotgun (WGS) entry which is preliminary data.</text>
</comment>
<dbReference type="Proteomes" id="UP000794436">
    <property type="component" value="Unassembled WGS sequence"/>
</dbReference>
<dbReference type="AlphaFoldDB" id="A0A8K1CMV0"/>
<evidence type="ECO:0000313" key="2">
    <source>
        <dbReference type="Proteomes" id="UP000794436"/>
    </source>
</evidence>
<reference evidence="1" key="1">
    <citation type="submission" date="2019-03" db="EMBL/GenBank/DDBJ databases">
        <title>Long read genome sequence of the mycoparasitic Pythium oligandrum ATCC 38472 isolated from sugarbeet rhizosphere.</title>
        <authorList>
            <person name="Gaulin E."/>
        </authorList>
    </citation>
    <scope>NUCLEOTIDE SEQUENCE</scope>
    <source>
        <strain evidence="1">ATCC 38472_TT</strain>
    </source>
</reference>
<sequence length="281" mass="32304">MSEQTIVSPTSVGVAVDCGVATEAELAWMRRCLPIFVQPKVDITNGNQLVKVFFRFEREESSARLDCKLCIVFAGESSYNRVYEHSENFVATLFYRTFNRRTYKRTADINYMEFHNVDLSPDSAMPWESIFSCDYGGEQKWAQGEKANICCWFSLMHHYRVDVPYEEWKRDGARPFVYLNTCNHMIGEHDNNPQMAKYDWTEYAFQEGDADDAFLYVVDHVPTKCNLYSYVCFWKAHNGGGCCDRHHTNSVSRSGKSIYVKAPETSKQALTEPISDTAAKV</sequence>
<dbReference type="OrthoDB" id="58806at2759"/>
<organism evidence="1 2">
    <name type="scientific">Pythium oligandrum</name>
    <name type="common">Mycoparasitic fungus</name>
    <dbReference type="NCBI Taxonomy" id="41045"/>
    <lineage>
        <taxon>Eukaryota</taxon>
        <taxon>Sar</taxon>
        <taxon>Stramenopiles</taxon>
        <taxon>Oomycota</taxon>
        <taxon>Peronosporomycetes</taxon>
        <taxon>Pythiales</taxon>
        <taxon>Pythiaceae</taxon>
        <taxon>Pythium</taxon>
    </lineage>
</organism>
<gene>
    <name evidence="1" type="ORF">Poli38472_004311</name>
</gene>
<accession>A0A8K1CMV0</accession>
<keyword evidence="2" id="KW-1185">Reference proteome</keyword>